<accession>A0AAW2R6U8</accession>
<protein>
    <recommendedName>
        <fullName evidence="1">DUF4218 domain-containing protein</fullName>
    </recommendedName>
</protein>
<proteinExistence type="predicted"/>
<evidence type="ECO:0000313" key="2">
    <source>
        <dbReference type="EMBL" id="KAL0375614.1"/>
    </source>
</evidence>
<gene>
    <name evidence="2" type="ORF">Scaly_0679000</name>
</gene>
<sequence length="376" mass="43018">MVILDPSNLKHLINVYLELLIEELLQLCHMGVRTYDHAIVKAFMMRAVLMWTVNNLPAYEMTSGWSIMGVMVCPARINDTRAFHLQHGRKGATLTATDRFSRSTIPTEGTRKPSPRILSRIREASAIQVDVPIFERFLRELKKKVKNKAHVEASIVEAYIFKEIGLFMLQYFKSDVQSKRSMPHRNDERTSSDNEILVSIFNYPGRASGATKKRWLSGPERHIIKTYVLANCEAVTPYYELQVHTGIVLPSTVSWPWSRAWNLVSLPILDQASMLKYLRSRYAKLFYSTNDCGHSFLQRSCISKYIGDTSIMLMMIVSMMQSPLAQIQDIVIVCTYYHGPSSLRTTPVLLEPGTQVIPIKLLRLPYDDLRESVQSI</sequence>
<dbReference type="Pfam" id="PF13960">
    <property type="entry name" value="DUF4218"/>
    <property type="match status" value="1"/>
</dbReference>
<name>A0AAW2R6U8_9LAMI</name>
<reference evidence="2" key="2">
    <citation type="journal article" date="2024" name="Plant">
        <title>Genomic evolution and insights into agronomic trait innovations of Sesamum species.</title>
        <authorList>
            <person name="Miao H."/>
            <person name="Wang L."/>
            <person name="Qu L."/>
            <person name="Liu H."/>
            <person name="Sun Y."/>
            <person name="Le M."/>
            <person name="Wang Q."/>
            <person name="Wei S."/>
            <person name="Zheng Y."/>
            <person name="Lin W."/>
            <person name="Duan Y."/>
            <person name="Cao H."/>
            <person name="Xiong S."/>
            <person name="Wang X."/>
            <person name="Wei L."/>
            <person name="Li C."/>
            <person name="Ma Q."/>
            <person name="Ju M."/>
            <person name="Zhao R."/>
            <person name="Li G."/>
            <person name="Mu C."/>
            <person name="Tian Q."/>
            <person name="Mei H."/>
            <person name="Zhang T."/>
            <person name="Gao T."/>
            <person name="Zhang H."/>
        </authorList>
    </citation>
    <scope>NUCLEOTIDE SEQUENCE</scope>
    <source>
        <strain evidence="2">KEN8</strain>
    </source>
</reference>
<dbReference type="EMBL" id="JACGWM010000004">
    <property type="protein sequence ID" value="KAL0375614.1"/>
    <property type="molecule type" value="Genomic_DNA"/>
</dbReference>
<reference evidence="2" key="1">
    <citation type="submission" date="2020-06" db="EMBL/GenBank/DDBJ databases">
        <authorList>
            <person name="Li T."/>
            <person name="Hu X."/>
            <person name="Zhang T."/>
            <person name="Song X."/>
            <person name="Zhang H."/>
            <person name="Dai N."/>
            <person name="Sheng W."/>
            <person name="Hou X."/>
            <person name="Wei L."/>
        </authorList>
    </citation>
    <scope>NUCLEOTIDE SEQUENCE</scope>
    <source>
        <strain evidence="2">KEN8</strain>
        <tissue evidence="2">Leaf</tissue>
    </source>
</reference>
<dbReference type="InterPro" id="IPR025452">
    <property type="entry name" value="DUF4218"/>
</dbReference>
<comment type="caution">
    <text evidence="2">The sequence shown here is derived from an EMBL/GenBank/DDBJ whole genome shotgun (WGS) entry which is preliminary data.</text>
</comment>
<dbReference type="InterPro" id="IPR004242">
    <property type="entry name" value="Transposase_21"/>
</dbReference>
<dbReference type="PANTHER" id="PTHR48258">
    <property type="entry name" value="DUF4218 DOMAIN-CONTAINING PROTEIN-RELATED"/>
    <property type="match status" value="1"/>
</dbReference>
<dbReference type="Pfam" id="PF02992">
    <property type="entry name" value="Transposase_21"/>
    <property type="match status" value="1"/>
</dbReference>
<dbReference type="AlphaFoldDB" id="A0AAW2R6U8"/>
<dbReference type="PANTHER" id="PTHR48258:SF3">
    <property type="entry name" value="FK506-BINDING PROTEIN 4-LIKE ISOFORM X1"/>
    <property type="match status" value="1"/>
</dbReference>
<evidence type="ECO:0000259" key="1">
    <source>
        <dbReference type="Pfam" id="PF13960"/>
    </source>
</evidence>
<feature type="domain" description="DUF4218" evidence="1">
    <location>
        <begin position="134"/>
        <end position="186"/>
    </location>
</feature>
<organism evidence="2">
    <name type="scientific">Sesamum calycinum</name>
    <dbReference type="NCBI Taxonomy" id="2727403"/>
    <lineage>
        <taxon>Eukaryota</taxon>
        <taxon>Viridiplantae</taxon>
        <taxon>Streptophyta</taxon>
        <taxon>Embryophyta</taxon>
        <taxon>Tracheophyta</taxon>
        <taxon>Spermatophyta</taxon>
        <taxon>Magnoliopsida</taxon>
        <taxon>eudicotyledons</taxon>
        <taxon>Gunneridae</taxon>
        <taxon>Pentapetalae</taxon>
        <taxon>asterids</taxon>
        <taxon>lamiids</taxon>
        <taxon>Lamiales</taxon>
        <taxon>Pedaliaceae</taxon>
        <taxon>Sesamum</taxon>
    </lineage>
</organism>